<dbReference type="PANTHER" id="PTHR30290">
    <property type="entry name" value="PERIPLASMIC BINDING COMPONENT OF ABC TRANSPORTER"/>
    <property type="match status" value="1"/>
</dbReference>
<evidence type="ECO:0000313" key="7">
    <source>
        <dbReference type="Proteomes" id="UP000603352"/>
    </source>
</evidence>
<sequence length="539" mass="58755">MTKIRLPEHGSTPTEGPVTIDGRAAFAMDRRRFLSLLGAGAAGVAASGMLPGHIRQALAAGGVLKVSAPANPSSMDPMTGGSGQDHPFLYTVFDTLVEWEFESLDPKPGLARAWNFPDPKTLVMDLQEGVKFHDGSDFNAEAVKFNLDRNRGDARSNIKADLINVEAVEVTGPLQVTIRLANPDAALPMILSDRAGMMVSPKAVQEKGEAHDRSPVGTGAWSFVTWNDNEKVVVKRNDAYWKPGIPKVDGIEFSIIPELSTGLRSVMAGQNHFVYFLSPQQGMIAKRAPKLTTFTGPTLYCIQIYFNWARKPLDDVRVRQAINHAIDRDAFVKVTMNGIGEKAITNLPSAHWAFDQELAGYYPYDPDKAKALLAEAGHADGLDLHLGGYPDQSSVQRQEFIMEQLRQVGIRVRYSIGTIPEASAAFFGNEKKTDALVSAWTGRPDPSLTYSLMYLPDAYYNGGRGPVPDELVQAIADSRATPDKEARKAAFSQVQKLVLDNALVCPLAFLSALDVAGDKVEGYKPNLLNKPKLYDVSLA</sequence>
<reference evidence="7" key="1">
    <citation type="journal article" date="2019" name="Int. J. Syst. Evol. Microbiol.">
        <title>The Global Catalogue of Microorganisms (GCM) 10K type strain sequencing project: providing services to taxonomists for standard genome sequencing and annotation.</title>
        <authorList>
            <consortium name="The Broad Institute Genomics Platform"/>
            <consortium name="The Broad Institute Genome Sequencing Center for Infectious Disease"/>
            <person name="Wu L."/>
            <person name="Ma J."/>
        </authorList>
    </citation>
    <scope>NUCLEOTIDE SEQUENCE [LARGE SCALE GENOMIC DNA]</scope>
    <source>
        <strain evidence="7">CGMCC 1.10188</strain>
    </source>
</reference>
<comment type="caution">
    <text evidence="6">The sequence shown here is derived from an EMBL/GenBank/DDBJ whole genome shotgun (WGS) entry which is preliminary data.</text>
</comment>
<name>A0ABQ1IZD0_9PROT</name>
<evidence type="ECO:0000256" key="4">
    <source>
        <dbReference type="SAM" id="Phobius"/>
    </source>
</evidence>
<protein>
    <submittedName>
        <fullName evidence="6">ABC transporter substrate-binding protein</fullName>
    </submittedName>
</protein>
<evidence type="ECO:0000259" key="5">
    <source>
        <dbReference type="Pfam" id="PF00496"/>
    </source>
</evidence>
<dbReference type="Gene3D" id="3.40.190.10">
    <property type="entry name" value="Periplasmic binding protein-like II"/>
    <property type="match status" value="1"/>
</dbReference>
<dbReference type="PANTHER" id="PTHR30290:SF38">
    <property type="entry name" value="D,D-DIPEPTIDE-BINDING PERIPLASMIC PROTEIN DDPA-RELATED"/>
    <property type="match status" value="1"/>
</dbReference>
<evidence type="ECO:0000313" key="6">
    <source>
        <dbReference type="EMBL" id="GGB56327.1"/>
    </source>
</evidence>
<comment type="subcellular location">
    <subcellularLocation>
        <location evidence="1">Periplasm</location>
    </subcellularLocation>
</comment>
<dbReference type="InterPro" id="IPR030678">
    <property type="entry name" value="Peptide/Ni-bd"/>
</dbReference>
<feature type="transmembrane region" description="Helical" evidence="4">
    <location>
        <begin position="33"/>
        <end position="50"/>
    </location>
</feature>
<dbReference type="PROSITE" id="PS51318">
    <property type="entry name" value="TAT"/>
    <property type="match status" value="1"/>
</dbReference>
<proteinExistence type="inferred from homology"/>
<keyword evidence="4" id="KW-0472">Membrane</keyword>
<gene>
    <name evidence="6" type="ORF">GCM10011505_41570</name>
</gene>
<keyword evidence="4" id="KW-0812">Transmembrane</keyword>
<keyword evidence="4" id="KW-1133">Transmembrane helix</keyword>
<dbReference type="InterPro" id="IPR006311">
    <property type="entry name" value="TAT_signal"/>
</dbReference>
<evidence type="ECO:0000256" key="3">
    <source>
        <dbReference type="ARBA" id="ARBA00022729"/>
    </source>
</evidence>
<feature type="domain" description="Solute-binding protein family 5" evidence="5">
    <location>
        <begin position="106"/>
        <end position="455"/>
    </location>
</feature>
<dbReference type="Proteomes" id="UP000603352">
    <property type="component" value="Unassembled WGS sequence"/>
</dbReference>
<dbReference type="Gene3D" id="3.90.76.10">
    <property type="entry name" value="Dipeptide-binding Protein, Domain 1"/>
    <property type="match status" value="1"/>
</dbReference>
<dbReference type="Pfam" id="PF00496">
    <property type="entry name" value="SBP_bac_5"/>
    <property type="match status" value="1"/>
</dbReference>
<dbReference type="PIRSF" id="PIRSF002741">
    <property type="entry name" value="MppA"/>
    <property type="match status" value="1"/>
</dbReference>
<comment type="similarity">
    <text evidence="2">Belongs to the bacterial solute-binding protein 5 family.</text>
</comment>
<dbReference type="InterPro" id="IPR000914">
    <property type="entry name" value="SBP_5_dom"/>
</dbReference>
<evidence type="ECO:0000256" key="1">
    <source>
        <dbReference type="ARBA" id="ARBA00004418"/>
    </source>
</evidence>
<dbReference type="SUPFAM" id="SSF53850">
    <property type="entry name" value="Periplasmic binding protein-like II"/>
    <property type="match status" value="1"/>
</dbReference>
<evidence type="ECO:0000256" key="2">
    <source>
        <dbReference type="ARBA" id="ARBA00005695"/>
    </source>
</evidence>
<organism evidence="6 7">
    <name type="scientific">Tistrella bauzanensis</name>
    <dbReference type="NCBI Taxonomy" id="657419"/>
    <lineage>
        <taxon>Bacteria</taxon>
        <taxon>Pseudomonadati</taxon>
        <taxon>Pseudomonadota</taxon>
        <taxon>Alphaproteobacteria</taxon>
        <taxon>Geminicoccales</taxon>
        <taxon>Geminicoccaceae</taxon>
        <taxon>Tistrella</taxon>
    </lineage>
</organism>
<keyword evidence="3" id="KW-0732">Signal</keyword>
<dbReference type="EMBL" id="BMDZ01000065">
    <property type="protein sequence ID" value="GGB56327.1"/>
    <property type="molecule type" value="Genomic_DNA"/>
</dbReference>
<dbReference type="InterPro" id="IPR039424">
    <property type="entry name" value="SBP_5"/>
</dbReference>
<dbReference type="Gene3D" id="3.10.105.10">
    <property type="entry name" value="Dipeptide-binding Protein, Domain 3"/>
    <property type="match status" value="1"/>
</dbReference>
<dbReference type="CDD" id="cd08496">
    <property type="entry name" value="PBP2_NikA_DppA_OppA_like_9"/>
    <property type="match status" value="1"/>
</dbReference>
<keyword evidence="7" id="KW-1185">Reference proteome</keyword>
<accession>A0ABQ1IZD0</accession>